<gene>
    <name evidence="2" type="ORF">CQA54_04455</name>
</gene>
<dbReference type="RefSeq" id="WP_115570964.1">
    <property type="nucleotide sequence ID" value="NZ_NXLT01000003.1"/>
</dbReference>
<dbReference type="Proteomes" id="UP000256514">
    <property type="component" value="Unassembled WGS sequence"/>
</dbReference>
<dbReference type="SUPFAM" id="SSF53448">
    <property type="entry name" value="Nucleotide-diphospho-sugar transferases"/>
    <property type="match status" value="1"/>
</dbReference>
<evidence type="ECO:0000259" key="1">
    <source>
        <dbReference type="Pfam" id="PF00535"/>
    </source>
</evidence>
<dbReference type="InterPro" id="IPR029044">
    <property type="entry name" value="Nucleotide-diphossugar_trans"/>
</dbReference>
<evidence type="ECO:0000313" key="3">
    <source>
        <dbReference type="Proteomes" id="UP000256514"/>
    </source>
</evidence>
<dbReference type="AlphaFoldDB" id="A0A3D8IRM5"/>
<protein>
    <recommendedName>
        <fullName evidence="1">Glycosyltransferase 2-like domain-containing protein</fullName>
    </recommendedName>
</protein>
<dbReference type="Gene3D" id="3.90.550.10">
    <property type="entry name" value="Spore Coat Polysaccharide Biosynthesis Protein SpsA, Chain A"/>
    <property type="match status" value="1"/>
</dbReference>
<keyword evidence="3" id="KW-1185">Reference proteome</keyword>
<accession>A0A3D8IRM5</accession>
<organism evidence="2 3">
    <name type="scientific">Helicobacter equorum</name>
    <dbReference type="NCBI Taxonomy" id="361872"/>
    <lineage>
        <taxon>Bacteria</taxon>
        <taxon>Pseudomonadati</taxon>
        <taxon>Campylobacterota</taxon>
        <taxon>Epsilonproteobacteria</taxon>
        <taxon>Campylobacterales</taxon>
        <taxon>Helicobacteraceae</taxon>
        <taxon>Helicobacter</taxon>
    </lineage>
</organism>
<dbReference type="InterPro" id="IPR001173">
    <property type="entry name" value="Glyco_trans_2-like"/>
</dbReference>
<comment type="caution">
    <text evidence="2">The sequence shown here is derived from an EMBL/GenBank/DDBJ whole genome shotgun (WGS) entry which is preliminary data.</text>
</comment>
<feature type="domain" description="Glycosyltransferase 2-like" evidence="1">
    <location>
        <begin position="8"/>
        <end position="107"/>
    </location>
</feature>
<sequence>MQKNPTFSIIIPTYNVERYIARCLESCIHQTFGDIEILIIDDCGNDKNIEIAKTYANRDSRISIIHNPHNLGTFASRLEGIKYAQGHYTLMLDADDYLVPNACEILAPYDIMVTQTTMNYLCNHIHLDIWQGQTLKNYYRFKSTTLISSYDWNVA</sequence>
<dbReference type="CDD" id="cd00761">
    <property type="entry name" value="Glyco_tranf_GTA_type"/>
    <property type="match status" value="1"/>
</dbReference>
<proteinExistence type="predicted"/>
<name>A0A3D8IRM5_9HELI</name>
<reference evidence="2 3" key="1">
    <citation type="submission" date="2018-04" db="EMBL/GenBank/DDBJ databases">
        <title>Novel Campyloabacter and Helicobacter Species and Strains.</title>
        <authorList>
            <person name="Mannion A.J."/>
            <person name="Shen Z."/>
            <person name="Fox J.G."/>
        </authorList>
    </citation>
    <scope>NUCLEOTIDE SEQUENCE [LARGE SCALE GENOMIC DNA]</scope>
    <source>
        <strain evidence="2 3">MIT 12-6600</strain>
    </source>
</reference>
<dbReference type="OrthoDB" id="5372349at2"/>
<dbReference type="Pfam" id="PF00535">
    <property type="entry name" value="Glycos_transf_2"/>
    <property type="match status" value="1"/>
</dbReference>
<dbReference type="EMBL" id="NXLT01000003">
    <property type="protein sequence ID" value="RDU67241.1"/>
    <property type="molecule type" value="Genomic_DNA"/>
</dbReference>
<dbReference type="GO" id="GO:0016758">
    <property type="term" value="F:hexosyltransferase activity"/>
    <property type="evidence" value="ECO:0007669"/>
    <property type="project" value="UniProtKB-ARBA"/>
</dbReference>
<dbReference type="PANTHER" id="PTHR22916">
    <property type="entry name" value="GLYCOSYLTRANSFERASE"/>
    <property type="match status" value="1"/>
</dbReference>
<dbReference type="PANTHER" id="PTHR22916:SF3">
    <property type="entry name" value="UDP-GLCNAC:BETAGAL BETA-1,3-N-ACETYLGLUCOSAMINYLTRANSFERASE-LIKE PROTEIN 1"/>
    <property type="match status" value="1"/>
</dbReference>
<evidence type="ECO:0000313" key="2">
    <source>
        <dbReference type="EMBL" id="RDU67241.1"/>
    </source>
</evidence>